<evidence type="ECO:0008006" key="4">
    <source>
        <dbReference type="Google" id="ProtNLM"/>
    </source>
</evidence>
<keyword evidence="3" id="KW-1185">Reference proteome</keyword>
<feature type="transmembrane region" description="Helical" evidence="1">
    <location>
        <begin position="344"/>
        <end position="365"/>
    </location>
</feature>
<gene>
    <name evidence="2" type="ORF">Ami103574_04120</name>
</gene>
<dbReference type="KEGG" id="abut:Ami103574_04120"/>
<reference evidence="2 3" key="1">
    <citation type="submission" date="2020-02" db="EMBL/GenBank/DDBJ databases">
        <authorList>
            <person name="Kim Y.B."/>
            <person name="Roh S.W."/>
        </authorList>
    </citation>
    <scope>NUCLEOTIDE SEQUENCE [LARGE SCALE GENOMIC DNA]</scope>
    <source>
        <strain evidence="2 3">DSM 103574</strain>
    </source>
</reference>
<dbReference type="RefSeq" id="WP_163065419.1">
    <property type="nucleotide sequence ID" value="NZ_CP048649.1"/>
</dbReference>
<dbReference type="EMBL" id="CP048649">
    <property type="protein sequence ID" value="QIB68556.1"/>
    <property type="molecule type" value="Genomic_DNA"/>
</dbReference>
<protein>
    <recommendedName>
        <fullName evidence="4">Abc-2 family transporter protein</fullName>
    </recommendedName>
</protein>
<feature type="transmembrane region" description="Helical" evidence="1">
    <location>
        <begin position="310"/>
        <end position="332"/>
    </location>
</feature>
<sequence length="412" mass="46749">MRIFMCELKKLWNWRILAGIAALAILVWFALMYDFIDGYDSLTTHGIYGAYQAEMFDLYGETLEADELAEFDLPGKKRKAILEMNSIIAQEPIFSENNIQNYEDFIALRQLASSDIPYEEAEKLWKKVGQMEEKLENWYEDITLDEWYLSPYMRLSNLETLESRYVEYQDNLDNYTQYNSYPVVSRSTQQVAIMRNANLIHYELCPAFSQYAAIAAVFSVFAVLILIAPLLTTDRWQKINLLQYSSHKGRSILRCQFAATVVSSFILSTVLIFSGYFLFLTDGAIKYWHAHIMAIEQRQMWLYNITFGQFVWILAGLSVVGSVAAACFTFILARFSANLVNLMIKAVPVGTGVAAIVALTVNMALSDKNILFRQVFHGSIDGPEIITAVALAVTALAAAGAVLYREKKIDVN</sequence>
<keyword evidence="1" id="KW-0472">Membrane</keyword>
<organism evidence="2 3">
    <name type="scientific">Aminipila butyrica</name>
    <dbReference type="NCBI Taxonomy" id="433296"/>
    <lineage>
        <taxon>Bacteria</taxon>
        <taxon>Bacillati</taxon>
        <taxon>Bacillota</taxon>
        <taxon>Clostridia</taxon>
        <taxon>Peptostreptococcales</taxon>
        <taxon>Anaerovoracaceae</taxon>
        <taxon>Aminipila</taxon>
    </lineage>
</organism>
<feature type="transmembrane region" description="Helical" evidence="1">
    <location>
        <begin position="385"/>
        <end position="404"/>
    </location>
</feature>
<keyword evidence="1" id="KW-1133">Transmembrane helix</keyword>
<dbReference type="Proteomes" id="UP000466848">
    <property type="component" value="Chromosome"/>
</dbReference>
<evidence type="ECO:0000256" key="1">
    <source>
        <dbReference type="SAM" id="Phobius"/>
    </source>
</evidence>
<evidence type="ECO:0000313" key="3">
    <source>
        <dbReference type="Proteomes" id="UP000466848"/>
    </source>
</evidence>
<feature type="transmembrane region" description="Helical" evidence="1">
    <location>
        <begin position="252"/>
        <end position="279"/>
    </location>
</feature>
<feature type="transmembrane region" description="Helical" evidence="1">
    <location>
        <begin position="12"/>
        <end position="33"/>
    </location>
</feature>
<keyword evidence="1" id="KW-0812">Transmembrane</keyword>
<evidence type="ECO:0000313" key="2">
    <source>
        <dbReference type="EMBL" id="QIB68556.1"/>
    </source>
</evidence>
<proteinExistence type="predicted"/>
<feature type="transmembrane region" description="Helical" evidence="1">
    <location>
        <begin position="211"/>
        <end position="231"/>
    </location>
</feature>
<accession>A0A858BWU7</accession>
<name>A0A858BWU7_9FIRM</name>
<dbReference type="AlphaFoldDB" id="A0A858BWU7"/>